<organism evidence="1 2">
    <name type="scientific">Gymnopilus dilepis</name>
    <dbReference type="NCBI Taxonomy" id="231916"/>
    <lineage>
        <taxon>Eukaryota</taxon>
        <taxon>Fungi</taxon>
        <taxon>Dikarya</taxon>
        <taxon>Basidiomycota</taxon>
        <taxon>Agaricomycotina</taxon>
        <taxon>Agaricomycetes</taxon>
        <taxon>Agaricomycetidae</taxon>
        <taxon>Agaricales</taxon>
        <taxon>Agaricineae</taxon>
        <taxon>Hymenogastraceae</taxon>
        <taxon>Gymnopilus</taxon>
    </lineage>
</organism>
<dbReference type="Proteomes" id="UP000284706">
    <property type="component" value="Unassembled WGS sequence"/>
</dbReference>
<evidence type="ECO:0000313" key="1">
    <source>
        <dbReference type="EMBL" id="PPR03820.1"/>
    </source>
</evidence>
<evidence type="ECO:0000313" key="2">
    <source>
        <dbReference type="Proteomes" id="UP000284706"/>
    </source>
</evidence>
<dbReference type="AlphaFoldDB" id="A0A409YLA8"/>
<proteinExistence type="predicted"/>
<protein>
    <submittedName>
        <fullName evidence="1">Uncharacterized protein</fullName>
    </submittedName>
</protein>
<dbReference type="EMBL" id="NHYE01000696">
    <property type="protein sequence ID" value="PPR03820.1"/>
    <property type="molecule type" value="Genomic_DNA"/>
</dbReference>
<keyword evidence="2" id="KW-1185">Reference proteome</keyword>
<gene>
    <name evidence="1" type="ORF">CVT26_000996</name>
</gene>
<dbReference type="InParanoid" id="A0A409YLA8"/>
<accession>A0A409YLA8</accession>
<sequence>MATPPFRFCSLCGVDERLRQGRVHSAMPCSTQRRSRIDGATLYRFIWRCGPLSEIAFANRSDASEFVKMSAKLLAKCRLSFHRKSSLAATSAKATAKQ</sequence>
<comment type="caution">
    <text evidence="1">The sequence shown here is derived from an EMBL/GenBank/DDBJ whole genome shotgun (WGS) entry which is preliminary data.</text>
</comment>
<reference evidence="1 2" key="1">
    <citation type="journal article" date="2018" name="Evol. Lett.">
        <title>Horizontal gene cluster transfer increased hallucinogenic mushroom diversity.</title>
        <authorList>
            <person name="Reynolds H.T."/>
            <person name="Vijayakumar V."/>
            <person name="Gluck-Thaler E."/>
            <person name="Korotkin H.B."/>
            <person name="Matheny P.B."/>
            <person name="Slot J.C."/>
        </authorList>
    </citation>
    <scope>NUCLEOTIDE SEQUENCE [LARGE SCALE GENOMIC DNA]</scope>
    <source>
        <strain evidence="1 2">SRW20</strain>
    </source>
</reference>
<name>A0A409YLA8_9AGAR</name>